<dbReference type="AlphaFoldDB" id="A0AAN7B1T5"/>
<feature type="region of interest" description="Disordered" evidence="1">
    <location>
        <begin position="58"/>
        <end position="93"/>
    </location>
</feature>
<feature type="compositionally biased region" description="Polar residues" evidence="1">
    <location>
        <begin position="58"/>
        <end position="79"/>
    </location>
</feature>
<reference evidence="2" key="1">
    <citation type="journal article" date="2023" name="Mol. Phylogenet. Evol.">
        <title>Genome-scale phylogeny and comparative genomics of the fungal order Sordariales.</title>
        <authorList>
            <person name="Hensen N."/>
            <person name="Bonometti L."/>
            <person name="Westerberg I."/>
            <person name="Brannstrom I.O."/>
            <person name="Guillou S."/>
            <person name="Cros-Aarteil S."/>
            <person name="Calhoun S."/>
            <person name="Haridas S."/>
            <person name="Kuo A."/>
            <person name="Mondo S."/>
            <person name="Pangilinan J."/>
            <person name="Riley R."/>
            <person name="LaButti K."/>
            <person name="Andreopoulos B."/>
            <person name="Lipzen A."/>
            <person name="Chen C."/>
            <person name="Yan M."/>
            <person name="Daum C."/>
            <person name="Ng V."/>
            <person name="Clum A."/>
            <person name="Steindorff A."/>
            <person name="Ohm R.A."/>
            <person name="Martin F."/>
            <person name="Silar P."/>
            <person name="Natvig D.O."/>
            <person name="Lalanne C."/>
            <person name="Gautier V."/>
            <person name="Ament-Velasquez S.L."/>
            <person name="Kruys A."/>
            <person name="Hutchinson M.I."/>
            <person name="Powell A.J."/>
            <person name="Barry K."/>
            <person name="Miller A.N."/>
            <person name="Grigoriev I.V."/>
            <person name="Debuchy R."/>
            <person name="Gladieux P."/>
            <person name="Hiltunen Thoren M."/>
            <person name="Johannesson H."/>
        </authorList>
    </citation>
    <scope>NUCLEOTIDE SEQUENCE</scope>
    <source>
        <strain evidence="2">PSN293</strain>
    </source>
</reference>
<name>A0AAN7B1T5_9PEZI</name>
<evidence type="ECO:0000313" key="2">
    <source>
        <dbReference type="EMBL" id="KAK4207129.1"/>
    </source>
</evidence>
<feature type="region of interest" description="Disordered" evidence="1">
    <location>
        <begin position="1"/>
        <end position="25"/>
    </location>
</feature>
<evidence type="ECO:0000256" key="1">
    <source>
        <dbReference type="SAM" id="MobiDB-lite"/>
    </source>
</evidence>
<protein>
    <submittedName>
        <fullName evidence="2">Uncharacterized protein</fullName>
    </submittedName>
</protein>
<comment type="caution">
    <text evidence="2">The sequence shown here is derived from an EMBL/GenBank/DDBJ whole genome shotgun (WGS) entry which is preliminary data.</text>
</comment>
<dbReference type="Proteomes" id="UP001301769">
    <property type="component" value="Unassembled WGS sequence"/>
</dbReference>
<keyword evidence="3" id="KW-1185">Reference proteome</keyword>
<reference evidence="2" key="2">
    <citation type="submission" date="2023-05" db="EMBL/GenBank/DDBJ databases">
        <authorList>
            <consortium name="Lawrence Berkeley National Laboratory"/>
            <person name="Steindorff A."/>
            <person name="Hensen N."/>
            <person name="Bonometti L."/>
            <person name="Westerberg I."/>
            <person name="Brannstrom I.O."/>
            <person name="Guillou S."/>
            <person name="Cros-Aarteil S."/>
            <person name="Calhoun S."/>
            <person name="Haridas S."/>
            <person name="Kuo A."/>
            <person name="Mondo S."/>
            <person name="Pangilinan J."/>
            <person name="Riley R."/>
            <person name="Labutti K."/>
            <person name="Andreopoulos B."/>
            <person name="Lipzen A."/>
            <person name="Chen C."/>
            <person name="Yanf M."/>
            <person name="Daum C."/>
            <person name="Ng V."/>
            <person name="Clum A."/>
            <person name="Ohm R."/>
            <person name="Martin F."/>
            <person name="Silar P."/>
            <person name="Natvig D."/>
            <person name="Lalanne C."/>
            <person name="Gautier V."/>
            <person name="Ament-Velasquez S.L."/>
            <person name="Kruys A."/>
            <person name="Hutchinson M.I."/>
            <person name="Powell A.J."/>
            <person name="Barry K."/>
            <person name="Miller A.N."/>
            <person name="Grigoriev I.V."/>
            <person name="Debuchy R."/>
            <person name="Gladieux P."/>
            <person name="Thoren M.H."/>
            <person name="Johannesson H."/>
        </authorList>
    </citation>
    <scope>NUCLEOTIDE SEQUENCE</scope>
    <source>
        <strain evidence="2">PSN293</strain>
    </source>
</reference>
<organism evidence="2 3">
    <name type="scientific">Rhypophila decipiens</name>
    <dbReference type="NCBI Taxonomy" id="261697"/>
    <lineage>
        <taxon>Eukaryota</taxon>
        <taxon>Fungi</taxon>
        <taxon>Dikarya</taxon>
        <taxon>Ascomycota</taxon>
        <taxon>Pezizomycotina</taxon>
        <taxon>Sordariomycetes</taxon>
        <taxon>Sordariomycetidae</taxon>
        <taxon>Sordariales</taxon>
        <taxon>Naviculisporaceae</taxon>
        <taxon>Rhypophila</taxon>
    </lineage>
</organism>
<accession>A0AAN7B1T5</accession>
<dbReference type="EMBL" id="MU858318">
    <property type="protein sequence ID" value="KAK4207129.1"/>
    <property type="molecule type" value="Genomic_DNA"/>
</dbReference>
<sequence length="93" mass="10115">MSSPQEAQTKGERPQATAPHVPGTQAVTFQAFSTMAVDPNASGLARWLAQEPHEDNWTTFMMNSQGGSKHSTTTPNSKKAQAGCKRKFQEIPK</sequence>
<proteinExistence type="predicted"/>
<gene>
    <name evidence="2" type="ORF">QBC37DRAFT_380399</name>
</gene>
<evidence type="ECO:0000313" key="3">
    <source>
        <dbReference type="Proteomes" id="UP001301769"/>
    </source>
</evidence>